<gene>
    <name evidence="2" type="ORF">QJ521_08490</name>
</gene>
<evidence type="ECO:0000256" key="1">
    <source>
        <dbReference type="SAM" id="Phobius"/>
    </source>
</evidence>
<dbReference type="AlphaFoldDB" id="A0AAW6UCB7"/>
<accession>A0AAW6UCB7</accession>
<dbReference type="RefSeq" id="WP_282840040.1">
    <property type="nucleotide sequence ID" value="NZ_JASCXW010000037.1"/>
</dbReference>
<proteinExistence type="predicted"/>
<keyword evidence="1" id="KW-0472">Membrane</keyword>
<dbReference type="Proteomes" id="UP001431532">
    <property type="component" value="Unassembled WGS sequence"/>
</dbReference>
<dbReference type="EMBL" id="JASCXW010000037">
    <property type="protein sequence ID" value="MDI6453604.1"/>
    <property type="molecule type" value="Genomic_DNA"/>
</dbReference>
<keyword evidence="1" id="KW-1133">Transmembrane helix</keyword>
<feature type="transmembrane region" description="Helical" evidence="1">
    <location>
        <begin position="220"/>
        <end position="238"/>
    </location>
</feature>
<keyword evidence="3" id="KW-1185">Reference proteome</keyword>
<name>A0AAW6UCB7_9MOLU</name>
<organism evidence="2 3">
    <name type="scientific">Peloplasma aerotolerans</name>
    <dbReference type="NCBI Taxonomy" id="3044389"/>
    <lineage>
        <taxon>Bacteria</taxon>
        <taxon>Bacillati</taxon>
        <taxon>Mycoplasmatota</taxon>
        <taxon>Mollicutes</taxon>
        <taxon>Acholeplasmatales</taxon>
        <taxon>Acholeplasmataceae</taxon>
        <taxon>Peloplasma</taxon>
    </lineage>
</organism>
<keyword evidence="1" id="KW-0812">Transmembrane</keyword>
<evidence type="ECO:0000313" key="3">
    <source>
        <dbReference type="Proteomes" id="UP001431532"/>
    </source>
</evidence>
<protein>
    <submittedName>
        <fullName evidence="2">Uncharacterized protein</fullName>
    </submittedName>
</protein>
<comment type="caution">
    <text evidence="2">The sequence shown here is derived from an EMBL/GenBank/DDBJ whole genome shotgun (WGS) entry which is preliminary data.</text>
</comment>
<feature type="transmembrane region" description="Helical" evidence="1">
    <location>
        <begin position="7"/>
        <end position="25"/>
    </location>
</feature>
<reference evidence="2" key="1">
    <citation type="submission" date="2023-05" db="EMBL/GenBank/DDBJ databases">
        <title>Mariniplasma microaerophilum sp. nov., a novel anaerobic mollicute isolated from terrestrial mud volcano, Taman Peninsula, Russia.</title>
        <authorList>
            <person name="Khomyakova M.A."/>
            <person name="Merkel A.Y."/>
            <person name="Slobodkin A.I."/>
        </authorList>
    </citation>
    <scope>NUCLEOTIDE SEQUENCE</scope>
    <source>
        <strain evidence="2">M4Ah</strain>
    </source>
</reference>
<sequence>MRKYYMFYIIFSFIFLTTIYVFTIAQESNKRSLALFNEIMVDAVETNDLEKFIKYQSVAYQKLDQINTTEYSFHVYHVIAFSEGGYINQFSIFTVPQQEVDYALDVNDESDLTSILIINEDNNSIIFDSNTRTGYKDRALSYGIKLFGFYYFVDEFDQSYDLSVTLKDYHGNVILNESIIFEYIEYNPDGGSLSLGYSSDELEEMLDLNTYVRPALARNITIFLVFDITIGATIHFLIKRKKR</sequence>
<evidence type="ECO:0000313" key="2">
    <source>
        <dbReference type="EMBL" id="MDI6453604.1"/>
    </source>
</evidence>